<dbReference type="Proteomes" id="UP000176050">
    <property type="component" value="Chromosome"/>
</dbReference>
<dbReference type="EMBL" id="CP017478">
    <property type="protein sequence ID" value="AOW20202.1"/>
    <property type="molecule type" value="Genomic_DNA"/>
</dbReference>
<dbReference type="Pfam" id="PF12836">
    <property type="entry name" value="HHH_3"/>
    <property type="match status" value="2"/>
</dbReference>
<dbReference type="KEGG" id="lul:LPB138_05710"/>
<dbReference type="OrthoDB" id="981124at2"/>
<accession>A0A1D8P6L8</accession>
<dbReference type="Gene3D" id="1.10.150.280">
    <property type="entry name" value="AF1531-like domain"/>
    <property type="match status" value="1"/>
</dbReference>
<dbReference type="SUPFAM" id="SSF47781">
    <property type="entry name" value="RuvA domain 2-like"/>
    <property type="match status" value="2"/>
</dbReference>
<dbReference type="Gene3D" id="1.10.150.320">
    <property type="entry name" value="Photosystem II 12 kDa extrinsic protein"/>
    <property type="match status" value="1"/>
</dbReference>
<dbReference type="PANTHER" id="PTHR21180">
    <property type="entry name" value="ENDONUCLEASE/EXONUCLEASE/PHOSPHATASE FAMILY DOMAIN-CONTAINING PROTEIN 1"/>
    <property type="match status" value="1"/>
</dbReference>
<dbReference type="RefSeq" id="WP_070236340.1">
    <property type="nucleotide sequence ID" value="NZ_CP017478.1"/>
</dbReference>
<dbReference type="InterPro" id="IPR010994">
    <property type="entry name" value="RuvA_2-like"/>
</dbReference>
<evidence type="ECO:0000313" key="2">
    <source>
        <dbReference type="Proteomes" id="UP000176050"/>
    </source>
</evidence>
<dbReference type="STRING" id="1850246.LPB138_05710"/>
<dbReference type="GO" id="GO:0015627">
    <property type="term" value="C:type II protein secretion system complex"/>
    <property type="evidence" value="ECO:0007669"/>
    <property type="project" value="TreeGrafter"/>
</dbReference>
<dbReference type="InterPro" id="IPR051675">
    <property type="entry name" value="Endo/Exo/Phosphatase_dom_1"/>
</dbReference>
<sequence length="293" mass="34035">MKNLKSHFWYNKRQRNGIFFLLTLIITFQLVYSFVHFSSDKKIDLNSDEITSFQNKVDELKLIELEKRKPKIYPFNPSFITDYKGYQLGMSTEEIDKLLAHRLKGGYINSATQFQKVTGVSDSLLAVLSPNFKFPDWITNKKKVKYNTSKIKEVKSSHPIVLQDLNTATAISLMEINGVGEKLSERIVKFRSSLNGFLSDDQLNEVYGLKPEVIQRIKQKFTVLSKPIINKVNVNTATFKEVLHLPYIDYELTLKIFQYRDEVAELQSIEELKNIEGFPIEKYDKIVVYLEAK</sequence>
<dbReference type="AlphaFoldDB" id="A0A1D8P6L8"/>
<dbReference type="GO" id="GO:0015628">
    <property type="term" value="P:protein secretion by the type II secretion system"/>
    <property type="evidence" value="ECO:0007669"/>
    <property type="project" value="TreeGrafter"/>
</dbReference>
<gene>
    <name evidence="1" type="ORF">LPB138_05710</name>
</gene>
<keyword evidence="2" id="KW-1185">Reference proteome</keyword>
<evidence type="ECO:0000313" key="1">
    <source>
        <dbReference type="EMBL" id="AOW20202.1"/>
    </source>
</evidence>
<reference evidence="1 2" key="1">
    <citation type="submission" date="2016-10" db="EMBL/GenBank/DDBJ databases">
        <title>Lutibacter sp. LPB0138, isolated from marine gastropod.</title>
        <authorList>
            <person name="Kim E."/>
            <person name="Yi H."/>
        </authorList>
    </citation>
    <scope>NUCLEOTIDE SEQUENCE [LARGE SCALE GENOMIC DNA]</scope>
    <source>
        <strain evidence="1 2">LPB0138</strain>
    </source>
</reference>
<name>A0A1D8P6L8_9FLAO</name>
<dbReference type="PANTHER" id="PTHR21180:SF32">
    <property type="entry name" value="ENDONUCLEASE_EXONUCLEASE_PHOSPHATASE FAMILY DOMAIN-CONTAINING PROTEIN 1"/>
    <property type="match status" value="1"/>
</dbReference>
<evidence type="ECO:0008006" key="3">
    <source>
        <dbReference type="Google" id="ProtNLM"/>
    </source>
</evidence>
<organism evidence="1 2">
    <name type="scientific">Urechidicola croceus</name>
    <dbReference type="NCBI Taxonomy" id="1850246"/>
    <lineage>
        <taxon>Bacteria</taxon>
        <taxon>Pseudomonadati</taxon>
        <taxon>Bacteroidota</taxon>
        <taxon>Flavobacteriia</taxon>
        <taxon>Flavobacteriales</taxon>
        <taxon>Flavobacteriaceae</taxon>
        <taxon>Urechidicola</taxon>
    </lineage>
</organism>
<protein>
    <recommendedName>
        <fullName evidence="3">Competence protein ComEA</fullName>
    </recommendedName>
</protein>
<proteinExistence type="predicted"/>